<feature type="binding site" evidence="7 9">
    <location>
        <position position="188"/>
    </location>
    <ligand>
        <name>FMN</name>
        <dbReference type="ChEBI" id="CHEBI:58210"/>
    </ligand>
</feature>
<dbReference type="GO" id="GO:0008615">
    <property type="term" value="P:pyridoxine biosynthetic process"/>
    <property type="evidence" value="ECO:0007669"/>
    <property type="project" value="UniProtKB-UniRule"/>
</dbReference>
<keyword evidence="3 7" id="KW-0285">Flavoprotein</keyword>
<comment type="subunit">
    <text evidence="2 7">Homodimer.</text>
</comment>
<feature type="binding site" evidence="7 9">
    <location>
        <begin position="134"/>
        <end position="135"/>
    </location>
    <ligand>
        <name>FMN</name>
        <dbReference type="ChEBI" id="CHEBI:58210"/>
    </ligand>
</feature>
<feature type="binding site" evidence="7 9">
    <location>
        <position position="178"/>
    </location>
    <ligand>
        <name>FMN</name>
        <dbReference type="ChEBI" id="CHEBI:58210"/>
    </ligand>
</feature>
<feature type="binding site" evidence="7 9">
    <location>
        <position position="77"/>
    </location>
    <ligand>
        <name>FMN</name>
        <dbReference type="ChEBI" id="CHEBI:58210"/>
    </ligand>
</feature>
<comment type="pathway">
    <text evidence="7">Cofactor metabolism; pyridoxal 5'-phosphate salvage; pyridoxal 5'-phosphate from pyridoxine 5'-phosphate: step 1/1.</text>
</comment>
<evidence type="ECO:0000313" key="13">
    <source>
        <dbReference type="Proteomes" id="UP001301140"/>
    </source>
</evidence>
<feature type="domain" description="Pyridoxine 5'-phosphate oxidase dimerisation C-terminal" evidence="11">
    <location>
        <begin position="165"/>
        <end position="205"/>
    </location>
</feature>
<dbReference type="Gene3D" id="2.30.110.10">
    <property type="entry name" value="Electron Transport, Fmn-binding Protein, Chain A"/>
    <property type="match status" value="1"/>
</dbReference>
<comment type="caution">
    <text evidence="12">The sequence shown here is derived from an EMBL/GenBank/DDBJ whole genome shotgun (WGS) entry which is preliminary data.</text>
</comment>
<keyword evidence="5 7" id="KW-0560">Oxidoreductase</keyword>
<dbReference type="InterPro" id="IPR000659">
    <property type="entry name" value="Pyridox_Oxase"/>
</dbReference>
<feature type="binding site" evidence="7 9">
    <location>
        <begin position="70"/>
        <end position="71"/>
    </location>
    <ligand>
        <name>FMN</name>
        <dbReference type="ChEBI" id="CHEBI:58210"/>
    </ligand>
</feature>
<dbReference type="SUPFAM" id="SSF50475">
    <property type="entry name" value="FMN-binding split barrel"/>
    <property type="match status" value="1"/>
</dbReference>
<evidence type="ECO:0000256" key="4">
    <source>
        <dbReference type="ARBA" id="ARBA00022643"/>
    </source>
</evidence>
<evidence type="ECO:0000256" key="2">
    <source>
        <dbReference type="ARBA" id="ARBA00011738"/>
    </source>
</evidence>
<dbReference type="AlphaFoldDB" id="A0AAP3XSL2"/>
<evidence type="ECO:0000256" key="5">
    <source>
        <dbReference type="ARBA" id="ARBA00023002"/>
    </source>
</evidence>
<evidence type="ECO:0000256" key="3">
    <source>
        <dbReference type="ARBA" id="ARBA00022630"/>
    </source>
</evidence>
<proteinExistence type="inferred from homology"/>
<reference evidence="12 13" key="1">
    <citation type="submission" date="2023-03" db="EMBL/GenBank/DDBJ databases">
        <title>YIM 152171 draft genome.</title>
        <authorList>
            <person name="Yang Z."/>
        </authorList>
    </citation>
    <scope>NUCLEOTIDE SEQUENCE [LARGE SCALE GENOMIC DNA]</scope>
    <source>
        <strain evidence="12 13">YIM 152171</strain>
    </source>
</reference>
<gene>
    <name evidence="7 12" type="primary">pdxH</name>
    <name evidence="12" type="ORF">PZ740_12070</name>
</gene>
<dbReference type="InterPro" id="IPR012349">
    <property type="entry name" value="Split_barrel_FMN-bd"/>
</dbReference>
<sequence length="205" mass="23315">MRVNYDRATLLESDAAADPFVQFRQWFSEALAAEIVEPNAMALATADAAGRPAVRMVLLKELDQRGLTFFTNLESRKGGELAANPHAALLFWWDRLHRQVRVEGRVEPVSAAEADAYFASRPHGSRIGALASPQSRPIASREALEAREAELRLEYPDEVPRPAHWSGFRLLPELFEFWQGRPSRLHDRLAYRRTGETWRIERLAP</sequence>
<dbReference type="NCBIfam" id="TIGR00558">
    <property type="entry name" value="pdxH"/>
    <property type="match status" value="1"/>
</dbReference>
<evidence type="ECO:0000259" key="11">
    <source>
        <dbReference type="Pfam" id="PF10590"/>
    </source>
</evidence>
<feature type="binding site" evidence="7 8">
    <location>
        <position position="60"/>
    </location>
    <ligand>
        <name>substrate</name>
    </ligand>
</feature>
<dbReference type="Pfam" id="PF01243">
    <property type="entry name" value="PNPOx_N"/>
    <property type="match status" value="1"/>
</dbReference>
<dbReference type="NCBIfam" id="NF004231">
    <property type="entry name" value="PRK05679.1"/>
    <property type="match status" value="1"/>
</dbReference>
<evidence type="ECO:0000256" key="7">
    <source>
        <dbReference type="HAMAP-Rule" id="MF_01629"/>
    </source>
</evidence>
<dbReference type="Proteomes" id="UP001301140">
    <property type="component" value="Unassembled WGS sequence"/>
</dbReference>
<dbReference type="PROSITE" id="PS01064">
    <property type="entry name" value="PYRIDOX_OXIDASE"/>
    <property type="match status" value="1"/>
</dbReference>
<keyword evidence="4 7" id="KW-0288">FMN</keyword>
<dbReference type="InterPro" id="IPR019740">
    <property type="entry name" value="Pyridox_Oxase_CS"/>
</dbReference>
<evidence type="ECO:0000256" key="9">
    <source>
        <dbReference type="PIRSR" id="PIRSR000190-2"/>
    </source>
</evidence>
<dbReference type="GO" id="GO:0010181">
    <property type="term" value="F:FMN binding"/>
    <property type="evidence" value="ECO:0007669"/>
    <property type="project" value="UniProtKB-UniRule"/>
</dbReference>
<feature type="binding site" evidence="8">
    <location>
        <begin position="2"/>
        <end position="5"/>
    </location>
    <ligand>
        <name>substrate</name>
    </ligand>
</feature>
<comment type="pathway">
    <text evidence="7">Cofactor metabolism; pyridoxal 5'-phosphate salvage; pyridoxal 5'-phosphate from pyridoxamine 5'-phosphate: step 1/1.</text>
</comment>
<comment type="catalytic activity">
    <reaction evidence="7">
        <text>pyridoxine 5'-phosphate + O2 = pyridoxal 5'-phosphate + H2O2</text>
        <dbReference type="Rhea" id="RHEA:15149"/>
        <dbReference type="ChEBI" id="CHEBI:15379"/>
        <dbReference type="ChEBI" id="CHEBI:16240"/>
        <dbReference type="ChEBI" id="CHEBI:58589"/>
        <dbReference type="ChEBI" id="CHEBI:597326"/>
        <dbReference type="EC" id="1.4.3.5"/>
    </reaction>
</comment>
<feature type="binding site" evidence="7 9">
    <location>
        <position position="76"/>
    </location>
    <ligand>
        <name>FMN</name>
        <dbReference type="ChEBI" id="CHEBI:58210"/>
    </ligand>
</feature>
<evidence type="ECO:0000256" key="1">
    <source>
        <dbReference type="ARBA" id="ARBA00007301"/>
    </source>
</evidence>
<evidence type="ECO:0000256" key="6">
    <source>
        <dbReference type="ARBA" id="ARBA00023096"/>
    </source>
</evidence>
<evidence type="ECO:0000313" key="12">
    <source>
        <dbReference type="EMBL" id="MDF1587113.1"/>
    </source>
</evidence>
<protein>
    <recommendedName>
        <fullName evidence="7">Pyridoxine/pyridoxamine 5'-phosphate oxidase</fullName>
        <ecNumber evidence="7">1.4.3.5</ecNumber>
    </recommendedName>
    <alternativeName>
        <fullName evidence="7">PNP/PMP oxidase</fullName>
        <shortName evidence="7">PNPOx</shortName>
    </alternativeName>
    <alternativeName>
        <fullName evidence="7">Pyridoxal 5'-phosphate synthase</fullName>
    </alternativeName>
</protein>
<dbReference type="FunFam" id="2.30.110.10:FF:000020">
    <property type="entry name" value="PNPO isoform 11"/>
    <property type="match status" value="1"/>
</dbReference>
<feature type="binding site" evidence="7 9">
    <location>
        <position position="99"/>
    </location>
    <ligand>
        <name>FMN</name>
        <dbReference type="ChEBI" id="CHEBI:58210"/>
    </ligand>
</feature>
<dbReference type="PIRSF" id="PIRSF000190">
    <property type="entry name" value="Pyd_amn-ph_oxd"/>
    <property type="match status" value="1"/>
</dbReference>
<evidence type="ECO:0000259" key="10">
    <source>
        <dbReference type="Pfam" id="PF01243"/>
    </source>
</evidence>
<name>A0AAP3XSL2_9PROT</name>
<feature type="binding site" evidence="7 8">
    <location>
        <position position="121"/>
    </location>
    <ligand>
        <name>substrate</name>
    </ligand>
</feature>
<dbReference type="HAMAP" id="MF_01629">
    <property type="entry name" value="PdxH"/>
    <property type="match status" value="1"/>
</dbReference>
<accession>A0AAP3XSL2</accession>
<feature type="domain" description="Pyridoxamine 5'-phosphate oxidase N-terminal" evidence="10">
    <location>
        <begin position="28"/>
        <end position="151"/>
    </location>
</feature>
<dbReference type="PANTHER" id="PTHR10851:SF0">
    <property type="entry name" value="PYRIDOXINE-5'-PHOSPHATE OXIDASE"/>
    <property type="match status" value="1"/>
</dbReference>
<comment type="catalytic activity">
    <reaction evidence="7">
        <text>pyridoxamine 5'-phosphate + O2 + H2O = pyridoxal 5'-phosphate + H2O2 + NH4(+)</text>
        <dbReference type="Rhea" id="RHEA:15817"/>
        <dbReference type="ChEBI" id="CHEBI:15377"/>
        <dbReference type="ChEBI" id="CHEBI:15379"/>
        <dbReference type="ChEBI" id="CHEBI:16240"/>
        <dbReference type="ChEBI" id="CHEBI:28938"/>
        <dbReference type="ChEBI" id="CHEBI:58451"/>
        <dbReference type="ChEBI" id="CHEBI:597326"/>
        <dbReference type="EC" id="1.4.3.5"/>
    </reaction>
</comment>
<feature type="binding site" evidence="7 9">
    <location>
        <begin position="55"/>
        <end position="60"/>
    </location>
    <ligand>
        <name>FMN</name>
        <dbReference type="ChEBI" id="CHEBI:58210"/>
    </ligand>
</feature>
<feature type="binding site" evidence="7 8">
    <location>
        <position position="125"/>
    </location>
    <ligand>
        <name>substrate</name>
    </ligand>
</feature>
<dbReference type="GO" id="GO:0004733">
    <property type="term" value="F:pyridoxamine phosphate oxidase activity"/>
    <property type="evidence" value="ECO:0007669"/>
    <property type="project" value="UniProtKB-UniRule"/>
</dbReference>
<organism evidence="12 13">
    <name type="scientific">Marinimicrococcus flavescens</name>
    <dbReference type="NCBI Taxonomy" id="3031815"/>
    <lineage>
        <taxon>Bacteria</taxon>
        <taxon>Pseudomonadati</taxon>
        <taxon>Pseudomonadota</taxon>
        <taxon>Alphaproteobacteria</taxon>
        <taxon>Geminicoccales</taxon>
        <taxon>Geminicoccaceae</taxon>
        <taxon>Marinimicrococcus</taxon>
    </lineage>
</organism>
<dbReference type="Pfam" id="PF10590">
    <property type="entry name" value="PNP_phzG_C"/>
    <property type="match status" value="1"/>
</dbReference>
<comment type="function">
    <text evidence="7">Catalyzes the oxidation of either pyridoxine 5'-phosphate (PNP) or pyridoxamine 5'-phosphate (PMP) into pyridoxal 5'-phosphate (PLP).</text>
</comment>
<dbReference type="PANTHER" id="PTHR10851">
    <property type="entry name" value="PYRIDOXINE-5-PHOSPHATE OXIDASE"/>
    <property type="match status" value="1"/>
</dbReference>
<dbReference type="EMBL" id="JARGEQ010000126">
    <property type="protein sequence ID" value="MDF1587113.1"/>
    <property type="molecule type" value="Genomic_DNA"/>
</dbReference>
<comment type="cofactor">
    <cofactor evidence="7 9">
        <name>FMN</name>
        <dbReference type="ChEBI" id="CHEBI:58210"/>
    </cofactor>
    <text evidence="7 9">Binds 1 FMN per subunit.</text>
</comment>
<keyword evidence="6 7" id="KW-0664">Pyridoxine biosynthesis</keyword>
<keyword evidence="13" id="KW-1185">Reference proteome</keyword>
<dbReference type="InterPro" id="IPR011576">
    <property type="entry name" value="Pyridox_Oxase_N"/>
</dbReference>
<evidence type="ECO:0000256" key="8">
    <source>
        <dbReference type="PIRSR" id="PIRSR000190-1"/>
    </source>
</evidence>
<feature type="binding site" evidence="7 8">
    <location>
        <begin position="184"/>
        <end position="186"/>
    </location>
    <ligand>
        <name>substrate</name>
    </ligand>
</feature>
<dbReference type="EC" id="1.4.3.5" evidence="7"/>
<dbReference type="InterPro" id="IPR019576">
    <property type="entry name" value="Pyridoxamine_oxidase_dimer_C"/>
</dbReference>
<feature type="binding site" evidence="7 8">
    <location>
        <position position="117"/>
    </location>
    <ligand>
        <name>substrate</name>
    </ligand>
</feature>
<comment type="similarity">
    <text evidence="1 7">Belongs to the pyridoxamine 5'-phosphate oxidase family.</text>
</comment>